<dbReference type="GeneID" id="66079819"/>
<proteinExistence type="inferred from homology"/>
<gene>
    <name evidence="10" type="ORF">E1B28_010744</name>
</gene>
<dbReference type="InterPro" id="IPR025972">
    <property type="entry name" value="BetaGal_dom3"/>
</dbReference>
<evidence type="ECO:0000256" key="8">
    <source>
        <dbReference type="RuleBase" id="RU003679"/>
    </source>
</evidence>
<dbReference type="SMART" id="SM01029">
    <property type="entry name" value="BetaGal_dom2"/>
    <property type="match status" value="1"/>
</dbReference>
<dbReference type="Pfam" id="PF10435">
    <property type="entry name" value="BetaGal_dom2"/>
    <property type="match status" value="1"/>
</dbReference>
<dbReference type="Gene3D" id="2.60.120.260">
    <property type="entry name" value="Galactose-binding domain-like"/>
    <property type="match status" value="2"/>
</dbReference>
<reference evidence="10" key="1">
    <citation type="journal article" date="2021" name="Genome Biol. Evol.">
        <title>The assembled and annotated genome of the fairy-ring fungus Marasmius oreades.</title>
        <authorList>
            <person name="Hiltunen M."/>
            <person name="Ament-Velasquez S.L."/>
            <person name="Johannesson H."/>
        </authorList>
    </citation>
    <scope>NUCLEOTIDE SEQUENCE</scope>
    <source>
        <strain evidence="10">03SP1</strain>
    </source>
</reference>
<comment type="catalytic activity">
    <reaction evidence="1">
        <text>Hydrolysis of terminal non-reducing beta-D-galactose residues in beta-D-galactosides.</text>
        <dbReference type="EC" id="3.2.1.23"/>
    </reaction>
</comment>
<evidence type="ECO:0000256" key="3">
    <source>
        <dbReference type="ARBA" id="ARBA00012756"/>
    </source>
</evidence>
<dbReference type="OrthoDB" id="1657402at2759"/>
<dbReference type="EC" id="3.2.1.23" evidence="3"/>
<comment type="similarity">
    <text evidence="2 8">Belongs to the glycosyl hydrolase 35 family.</text>
</comment>
<accession>A0A9P7RTB9</accession>
<feature type="domain" description="Beta-galactosidase" evidence="9">
    <location>
        <begin position="210"/>
        <end position="399"/>
    </location>
</feature>
<keyword evidence="4" id="KW-0732">Signal</keyword>
<dbReference type="SUPFAM" id="SSF51445">
    <property type="entry name" value="(Trans)glycosidases"/>
    <property type="match status" value="1"/>
</dbReference>
<dbReference type="InterPro" id="IPR018954">
    <property type="entry name" value="Betagal_dom2"/>
</dbReference>
<dbReference type="InterPro" id="IPR001944">
    <property type="entry name" value="Glycoside_Hdrlase_35"/>
</dbReference>
<dbReference type="InterPro" id="IPR031330">
    <property type="entry name" value="Gly_Hdrlase_35_cat"/>
</dbReference>
<evidence type="ECO:0000256" key="5">
    <source>
        <dbReference type="ARBA" id="ARBA00022801"/>
    </source>
</evidence>
<dbReference type="InterPro" id="IPR036833">
    <property type="entry name" value="BetaGal_dom3_sf"/>
</dbReference>
<dbReference type="KEGG" id="more:E1B28_010744"/>
<evidence type="ECO:0000256" key="4">
    <source>
        <dbReference type="ARBA" id="ARBA00022729"/>
    </source>
</evidence>
<evidence type="ECO:0000256" key="6">
    <source>
        <dbReference type="ARBA" id="ARBA00023180"/>
    </source>
</evidence>
<dbReference type="Proteomes" id="UP001049176">
    <property type="component" value="Chromosome 7"/>
</dbReference>
<dbReference type="Gene3D" id="2.102.20.10">
    <property type="entry name" value="Beta-galactosidase, domain 2"/>
    <property type="match status" value="1"/>
</dbReference>
<dbReference type="SUPFAM" id="SSF51011">
    <property type="entry name" value="Glycosyl hydrolase domain"/>
    <property type="match status" value="1"/>
</dbReference>
<protein>
    <recommendedName>
        <fullName evidence="3">beta-galactosidase</fullName>
        <ecNumber evidence="3">3.2.1.23</ecNumber>
    </recommendedName>
</protein>
<keyword evidence="11" id="KW-1185">Reference proteome</keyword>
<dbReference type="Pfam" id="PF13364">
    <property type="entry name" value="BetaGal_ABD2"/>
    <property type="match status" value="2"/>
</dbReference>
<dbReference type="SUPFAM" id="SSF49785">
    <property type="entry name" value="Galactose-binding domain-like"/>
    <property type="match status" value="2"/>
</dbReference>
<dbReference type="SUPFAM" id="SSF117100">
    <property type="entry name" value="Beta-galactosidase LacA, domain 3"/>
    <property type="match status" value="1"/>
</dbReference>
<dbReference type="InterPro" id="IPR037110">
    <property type="entry name" value="Betagal_dom2_sf"/>
</dbReference>
<dbReference type="PANTHER" id="PTHR23421">
    <property type="entry name" value="BETA-GALACTOSIDASE RELATED"/>
    <property type="match status" value="1"/>
</dbReference>
<dbReference type="Gene3D" id="2.60.390.10">
    <property type="entry name" value="Beta-galactosidase, domain 3"/>
    <property type="match status" value="1"/>
</dbReference>
<dbReference type="EMBL" id="CM032187">
    <property type="protein sequence ID" value="KAG7089033.1"/>
    <property type="molecule type" value="Genomic_DNA"/>
</dbReference>
<comment type="caution">
    <text evidence="10">The sequence shown here is derived from an EMBL/GenBank/DDBJ whole genome shotgun (WGS) entry which is preliminary data.</text>
</comment>
<evidence type="ECO:0000313" key="11">
    <source>
        <dbReference type="Proteomes" id="UP001049176"/>
    </source>
</evidence>
<dbReference type="InterPro" id="IPR025300">
    <property type="entry name" value="BetaGal_jelly_roll_dom"/>
</dbReference>
<dbReference type="AlphaFoldDB" id="A0A9P7RTB9"/>
<dbReference type="Pfam" id="PF01301">
    <property type="entry name" value="Glyco_hydro_35"/>
    <property type="match status" value="1"/>
</dbReference>
<evidence type="ECO:0000256" key="7">
    <source>
        <dbReference type="ARBA" id="ARBA00023295"/>
    </source>
</evidence>
<keyword evidence="6" id="KW-0325">Glycoprotein</keyword>
<dbReference type="InterPro" id="IPR017853">
    <property type="entry name" value="GH"/>
</dbReference>
<name>A0A9P7RTB9_9AGAR</name>
<keyword evidence="5" id="KW-0378">Hydrolase</keyword>
<dbReference type="Gene3D" id="3.20.20.80">
    <property type="entry name" value="Glycosidases"/>
    <property type="match status" value="1"/>
</dbReference>
<dbReference type="GO" id="GO:0004565">
    <property type="term" value="F:beta-galactosidase activity"/>
    <property type="evidence" value="ECO:0007669"/>
    <property type="project" value="UniProtKB-EC"/>
</dbReference>
<dbReference type="InterPro" id="IPR008979">
    <property type="entry name" value="Galactose-bd-like_sf"/>
</dbReference>
<dbReference type="RefSeq" id="XP_043005503.1">
    <property type="nucleotide sequence ID" value="XM_043155721.1"/>
</dbReference>
<dbReference type="GO" id="GO:0005975">
    <property type="term" value="P:carbohydrate metabolic process"/>
    <property type="evidence" value="ECO:0007669"/>
    <property type="project" value="InterPro"/>
</dbReference>
<evidence type="ECO:0000256" key="1">
    <source>
        <dbReference type="ARBA" id="ARBA00001412"/>
    </source>
</evidence>
<organism evidence="10 11">
    <name type="scientific">Marasmius oreades</name>
    <name type="common">fairy-ring Marasmius</name>
    <dbReference type="NCBI Taxonomy" id="181124"/>
    <lineage>
        <taxon>Eukaryota</taxon>
        <taxon>Fungi</taxon>
        <taxon>Dikarya</taxon>
        <taxon>Basidiomycota</taxon>
        <taxon>Agaricomycotina</taxon>
        <taxon>Agaricomycetes</taxon>
        <taxon>Agaricomycetidae</taxon>
        <taxon>Agaricales</taxon>
        <taxon>Marasmiineae</taxon>
        <taxon>Marasmiaceae</taxon>
        <taxon>Marasmius</taxon>
    </lineage>
</organism>
<keyword evidence="7" id="KW-0326">Glycosidase</keyword>
<evidence type="ECO:0000256" key="2">
    <source>
        <dbReference type="ARBA" id="ARBA00009809"/>
    </source>
</evidence>
<dbReference type="Pfam" id="PF13363">
    <property type="entry name" value="BetaGal_dom3"/>
    <property type="match status" value="1"/>
</dbReference>
<evidence type="ECO:0000259" key="9">
    <source>
        <dbReference type="SMART" id="SM01029"/>
    </source>
</evidence>
<evidence type="ECO:0000313" key="10">
    <source>
        <dbReference type="EMBL" id="KAG7089033.1"/>
    </source>
</evidence>
<dbReference type="PRINTS" id="PR00742">
    <property type="entry name" value="GLHYDRLASE35"/>
</dbReference>
<sequence length="875" mass="96521">MNGGPIIAIQVDNEYGQDPGAGYFEDLEAIYRNKDTGLDLPLTYNDPGMGRSFINGTGAVDLYGFDAYPNRYDCAHPDIWKPVPENYHEYHLEVNSWQPLYIPEYQGGSPQAWGPNTPDYTGCYALTGPAFESVFHRQLWADNVKLLNYYPLYGGTSWGNIPYHGVYTSYDWGAAISEPRTLGTKYTELKLQGLFLRSSPEFYKTDVVANSTEPDLLGSISTVGNTSLTFVTLLRNPDTEAGFWIVRQKDSTSTAVSRFKLTVTSSLSGDRKMQIPQIAPAITLNGRESKVIVTDYLFGTSRALYSTASVLFAGTIDGRDVLFLYGDSEQEHEAALNLNGSPTVTNLTTPLIKIQQSSLSSSGSISIITFAKGIKGLHTVHSSRERLVLFADTKTAGTFWSPAIADPNDPHGNFWSIGTNETVLVGGPYLVRTAKITKGLLELTGDFDVTHRPSASVEGNRGPEGRKTLTIIAPQSVTKASWNGKPLDFEGSFVESACRIAGLPEDGFATGNATSFIEGIPDLSANEWKYADSLPEIREDWDDSQWVVANHTSTNVLFPMWYGDGRVLYGCDYGFCEGAVVWRGHFNETGVEKSVNLSINGGQGFAASVWLNSVFLNTSFGNSSNSANNVNETDQLFVFPEDALKKGQDNVITVLQDNMGLNENWYTQDQMKSPRGIRGFQLNPSGNFSEWRVQGKVGGYKNFPDKHRGVMNEGGFFGERKGWHLPNFDTSSWRTRNISSGLPDLKAGVGFFVTTFDLDIPTGFDIPMSINFEDLDYFQNRSVGTEEYKPYRAIFFVNGWMMGKVIGNLGPQVRFPVHEGILDYQGANTLAVVVWAMTPNVTISPQVRLRVDGVFQGGILNIRKSNPGWSAEGRE</sequence>